<comment type="similarity">
    <text evidence="1">Belongs to the DNA polymerase type-Y family.</text>
</comment>
<dbReference type="EMBL" id="QQTP01000015">
    <property type="protein sequence ID" value="RDJ20772.1"/>
    <property type="molecule type" value="Genomic_DNA"/>
</dbReference>
<organism evidence="5 6">
    <name type="scientific">Bosea caraganae</name>
    <dbReference type="NCBI Taxonomy" id="2763117"/>
    <lineage>
        <taxon>Bacteria</taxon>
        <taxon>Pseudomonadati</taxon>
        <taxon>Pseudomonadota</taxon>
        <taxon>Alphaproteobacteria</taxon>
        <taxon>Hyphomicrobiales</taxon>
        <taxon>Boseaceae</taxon>
        <taxon>Bosea</taxon>
    </lineage>
</organism>
<feature type="region of interest" description="Disordered" evidence="3">
    <location>
        <begin position="24"/>
        <end position="44"/>
    </location>
</feature>
<dbReference type="Gene3D" id="3.30.70.270">
    <property type="match status" value="1"/>
</dbReference>
<dbReference type="GO" id="GO:0006281">
    <property type="term" value="P:DNA repair"/>
    <property type="evidence" value="ECO:0007669"/>
    <property type="project" value="InterPro"/>
</dbReference>
<dbReference type="Pfam" id="PF00817">
    <property type="entry name" value="IMS"/>
    <property type="match status" value="1"/>
</dbReference>
<dbReference type="AlphaFoldDB" id="A0A370L1Q5"/>
<accession>A0A370L1Q5</accession>
<keyword evidence="6" id="KW-1185">Reference proteome</keyword>
<dbReference type="Gene3D" id="3.40.1170.60">
    <property type="match status" value="1"/>
</dbReference>
<name>A0A370L1Q5_9HYPH</name>
<feature type="compositionally biased region" description="Low complexity" evidence="3">
    <location>
        <begin position="25"/>
        <end position="39"/>
    </location>
</feature>
<dbReference type="InterPro" id="IPR001126">
    <property type="entry name" value="UmuC"/>
</dbReference>
<keyword evidence="2" id="KW-0227">DNA damage</keyword>
<dbReference type="OrthoDB" id="9788640at2"/>
<dbReference type="InterPro" id="IPR050356">
    <property type="entry name" value="SulA_CellDiv_inhibitor"/>
</dbReference>
<feature type="domain" description="UmuC" evidence="4">
    <location>
        <begin position="46"/>
        <end position="169"/>
    </location>
</feature>
<sequence>MRTASLSRFLSLWFPRLPIDRIGRSRGASSPASGPQAGGRPDDPCPVVVVGKAKGAFRLTCLDALAERLGLASDMALADARAMIPRLDVVEEDLAADAALLGAIADWCDRYTPLVALDETDGLLLDISGCAHLFGGEAVLGRDCLTRLKRQGFTVRAAIAGTPRAARAVARYGSGGIIEPGGEGAALLPLPAAALGLDGARQHGLARMGLIYIADIETRPRAPLAARFGSDLLDRLDQAFGRLPEAVTPRRPLPDCMAERRFAEPLAHEAGIRLALAGLEQSLSEMLEARGEGAKLFEASFFRSDGAVRRLGIETGLPLRDAKVIDRLFALKLEALADPLDPGFGFDLIRLSAGATERLAVDQAALATGYDDDVPDEAAAERALAEVADALSARLGPQRVRRFLAQDTHDPVRAALAVPALHYNETARLGAPPPWPEPGAVPERPLRLLARPEPIEVLAEIPDGPPTRFRWRRAVHDVAKAEGPERIAAEWWLATESLAPTRDYYRIEQPDGRRFWLYRDGLYGPGVKHPPWFMHGLFA</sequence>
<dbReference type="InterPro" id="IPR043128">
    <property type="entry name" value="Rev_trsase/Diguanyl_cyclase"/>
</dbReference>
<dbReference type="InterPro" id="IPR043502">
    <property type="entry name" value="DNA/RNA_pol_sf"/>
</dbReference>
<evidence type="ECO:0000256" key="3">
    <source>
        <dbReference type="SAM" id="MobiDB-lite"/>
    </source>
</evidence>
<evidence type="ECO:0000256" key="1">
    <source>
        <dbReference type="ARBA" id="ARBA00010945"/>
    </source>
</evidence>
<proteinExistence type="inferred from homology"/>
<evidence type="ECO:0000259" key="4">
    <source>
        <dbReference type="Pfam" id="PF00817"/>
    </source>
</evidence>
<dbReference type="Proteomes" id="UP000255207">
    <property type="component" value="Unassembled WGS sequence"/>
</dbReference>
<protein>
    <submittedName>
        <fullName evidence="5">DNA polymerase Y family protein</fullName>
    </submittedName>
</protein>
<dbReference type="CDD" id="cd03468">
    <property type="entry name" value="PolY_like"/>
    <property type="match status" value="1"/>
</dbReference>
<comment type="caution">
    <text evidence="5">The sequence shown here is derived from an EMBL/GenBank/DDBJ whole genome shotgun (WGS) entry which is preliminary data.</text>
</comment>
<gene>
    <name evidence="5" type="ORF">DWE98_22660</name>
</gene>
<evidence type="ECO:0000256" key="2">
    <source>
        <dbReference type="ARBA" id="ARBA00022763"/>
    </source>
</evidence>
<dbReference type="PANTHER" id="PTHR35369:SF2">
    <property type="entry name" value="BLR3025 PROTEIN"/>
    <property type="match status" value="1"/>
</dbReference>
<evidence type="ECO:0000313" key="5">
    <source>
        <dbReference type="EMBL" id="RDJ20772.1"/>
    </source>
</evidence>
<dbReference type="PANTHER" id="PTHR35369">
    <property type="entry name" value="BLR3025 PROTEIN-RELATED"/>
    <property type="match status" value="1"/>
</dbReference>
<evidence type="ECO:0000313" key="6">
    <source>
        <dbReference type="Proteomes" id="UP000255207"/>
    </source>
</evidence>
<reference evidence="6" key="1">
    <citation type="submission" date="2018-07" db="EMBL/GenBank/DDBJ databases">
        <authorList>
            <person name="Safronova V.I."/>
            <person name="Chirak E.R."/>
            <person name="Sazanova A.L."/>
        </authorList>
    </citation>
    <scope>NUCLEOTIDE SEQUENCE [LARGE SCALE GENOMIC DNA]</scope>
    <source>
        <strain evidence="6">RCAM04685</strain>
    </source>
</reference>
<dbReference type="SUPFAM" id="SSF56672">
    <property type="entry name" value="DNA/RNA polymerases"/>
    <property type="match status" value="1"/>
</dbReference>